<evidence type="ECO:0000256" key="7">
    <source>
        <dbReference type="ARBA" id="ARBA00023136"/>
    </source>
</evidence>
<reference evidence="12 13" key="1">
    <citation type="journal article" date="2013" name="MBio">
        <title>Genome sequencing of the plant pathogen Taphrina deformans, the causal agent of peach leaf curl.</title>
        <authorList>
            <person name="Cisse O.H."/>
            <person name="Almeida J.M.G.C.F."/>
            <person name="Fonseca A."/>
            <person name="Kumar A.A."/>
            <person name="Salojaervi J."/>
            <person name="Overmyer K."/>
            <person name="Hauser P.M."/>
            <person name="Pagni M."/>
        </authorList>
    </citation>
    <scope>NUCLEOTIDE SEQUENCE [LARGE SCALE GENOMIC DNA]</scope>
    <source>
        <strain evidence="13">PYCC 5710 / ATCC 11124 / CBS 356.35 / IMI 108563 / JCM 9778 / NBRC 8474</strain>
    </source>
</reference>
<dbReference type="GO" id="GO:0015217">
    <property type="term" value="F:ADP transmembrane transporter activity"/>
    <property type="evidence" value="ECO:0007669"/>
    <property type="project" value="TreeGrafter"/>
</dbReference>
<dbReference type="SUPFAM" id="SSF103506">
    <property type="entry name" value="Mitochondrial carrier"/>
    <property type="match status" value="1"/>
</dbReference>
<evidence type="ECO:0000256" key="3">
    <source>
        <dbReference type="ARBA" id="ARBA00022448"/>
    </source>
</evidence>
<feature type="transmembrane region" description="Helical" evidence="11">
    <location>
        <begin position="178"/>
        <end position="200"/>
    </location>
</feature>
<keyword evidence="5" id="KW-0677">Repeat</keyword>
<feature type="region of interest" description="Disordered" evidence="10">
    <location>
        <begin position="448"/>
        <end position="499"/>
    </location>
</feature>
<dbReference type="AlphaFoldDB" id="R4X6K3"/>
<name>R4X6K3_TAPDE</name>
<dbReference type="InterPro" id="IPR052217">
    <property type="entry name" value="Mito/Peroxisomal_Carrier"/>
</dbReference>
<evidence type="ECO:0000256" key="10">
    <source>
        <dbReference type="SAM" id="MobiDB-lite"/>
    </source>
</evidence>
<comment type="similarity">
    <text evidence="2 9">Belongs to the mitochondrial carrier (TC 2.A.29) family.</text>
</comment>
<keyword evidence="6 11" id="KW-1133">Transmembrane helix</keyword>
<evidence type="ECO:0000313" key="12">
    <source>
        <dbReference type="EMBL" id="CCG80760.1"/>
    </source>
</evidence>
<feature type="repeat" description="Solcar" evidence="8">
    <location>
        <begin position="8"/>
        <end position="109"/>
    </location>
</feature>
<dbReference type="OrthoDB" id="18574at2759"/>
<accession>R4X6K3</accession>
<dbReference type="STRING" id="1097556.R4X6K3"/>
<evidence type="ECO:0000256" key="5">
    <source>
        <dbReference type="ARBA" id="ARBA00022737"/>
    </source>
</evidence>
<evidence type="ECO:0000256" key="6">
    <source>
        <dbReference type="ARBA" id="ARBA00022989"/>
    </source>
</evidence>
<dbReference type="Proteomes" id="UP000013776">
    <property type="component" value="Unassembled WGS sequence"/>
</dbReference>
<evidence type="ECO:0000313" key="13">
    <source>
        <dbReference type="Proteomes" id="UP000013776"/>
    </source>
</evidence>
<dbReference type="VEuPathDB" id="FungiDB:TAPDE_000384"/>
<gene>
    <name evidence="12" type="ORF">TAPDE_000384</name>
</gene>
<dbReference type="PANTHER" id="PTHR45939">
    <property type="entry name" value="PEROXISOMAL MEMBRANE PROTEIN PMP34-RELATED"/>
    <property type="match status" value="1"/>
</dbReference>
<comment type="subcellular location">
    <subcellularLocation>
        <location evidence="1">Membrane</location>
        <topology evidence="1">Multi-pass membrane protein</topology>
    </subcellularLocation>
</comment>
<dbReference type="eggNOG" id="KOG0769">
    <property type="taxonomic scope" value="Eukaryota"/>
</dbReference>
<feature type="transmembrane region" description="Helical" evidence="11">
    <location>
        <begin position="221"/>
        <end position="240"/>
    </location>
</feature>
<evidence type="ECO:0000256" key="4">
    <source>
        <dbReference type="ARBA" id="ARBA00022692"/>
    </source>
</evidence>
<comment type="caution">
    <text evidence="12">The sequence shown here is derived from an EMBL/GenBank/DDBJ whole genome shotgun (WGS) entry which is preliminary data.</text>
</comment>
<feature type="repeat" description="Solcar" evidence="8">
    <location>
        <begin position="216"/>
        <end position="299"/>
    </location>
</feature>
<evidence type="ECO:0000256" key="2">
    <source>
        <dbReference type="ARBA" id="ARBA00006375"/>
    </source>
</evidence>
<organism evidence="12 13">
    <name type="scientific">Taphrina deformans (strain PYCC 5710 / ATCC 11124 / CBS 356.35 / IMI 108563 / JCM 9778 / NBRC 8474)</name>
    <name type="common">Peach leaf curl fungus</name>
    <name type="synonym">Lalaria deformans</name>
    <dbReference type="NCBI Taxonomy" id="1097556"/>
    <lineage>
        <taxon>Eukaryota</taxon>
        <taxon>Fungi</taxon>
        <taxon>Dikarya</taxon>
        <taxon>Ascomycota</taxon>
        <taxon>Taphrinomycotina</taxon>
        <taxon>Taphrinomycetes</taxon>
        <taxon>Taphrinales</taxon>
        <taxon>Taphrinaceae</taxon>
        <taxon>Taphrina</taxon>
    </lineage>
</organism>
<dbReference type="EMBL" id="CAHR02000011">
    <property type="protein sequence ID" value="CCG80760.1"/>
    <property type="molecule type" value="Genomic_DNA"/>
</dbReference>
<dbReference type="PANTHER" id="PTHR45939:SF2">
    <property type="entry name" value="CARRIER PROTEIN, PUTATIVE (AFU_ORTHOLOGUE AFUA_2G13870)-RELATED"/>
    <property type="match status" value="1"/>
</dbReference>
<feature type="repeat" description="Solcar" evidence="8">
    <location>
        <begin position="126"/>
        <end position="206"/>
    </location>
</feature>
<evidence type="ECO:0000256" key="11">
    <source>
        <dbReference type="SAM" id="Phobius"/>
    </source>
</evidence>
<evidence type="ECO:0000256" key="9">
    <source>
        <dbReference type="RuleBase" id="RU000488"/>
    </source>
</evidence>
<keyword evidence="4 8" id="KW-0812">Transmembrane</keyword>
<dbReference type="Gene3D" id="1.50.40.10">
    <property type="entry name" value="Mitochondrial carrier domain"/>
    <property type="match status" value="1"/>
</dbReference>
<dbReference type="Pfam" id="PF00153">
    <property type="entry name" value="Mito_carr"/>
    <property type="match status" value="3"/>
</dbReference>
<protein>
    <submittedName>
        <fullName evidence="12">Mitochondrial carrier protein</fullName>
    </submittedName>
</protein>
<dbReference type="InterPro" id="IPR023395">
    <property type="entry name" value="MCP_dom_sf"/>
</dbReference>
<sequence length="499" mass="54402">MSSHGEDVPPIVHALSGAVASIFSNSFVYPLDLVTTRIQTQEKSHKRSRRDSGTPLTHDKYYESLPHALFTIYEEEGILALWQGVWADNVSTMASTFCYHYAYNYIREKRFQVASRRNGGKKPSVLGMVEELTIGASAGVIARFVTAPTSNIVTRSQTQGGSTAQIIRAIYKEKGITGFWSGMKASVILAANPSISYYLFEMQKALLVPKSRRDDPKSIEIFLMSATGKAIATLLLYPIILVKAKTQALRAKSSLWTLLKGILEKDGLGGLYDGALPQVLKGFLSQGILMALKDRIAALIISGYLAISRRKRRVQNSSYYYSDSPKTDVNGLIAATKDKVEIAVDNAVDKVKEVAGNVADSMHLEGAVEQAKNYAQTARDASGIDGAVDKARELTQSARESSGIDGAYEKAKEMAQSAVDSSSTNMKSVTDAGREKLSDGLGAAQKFVQQTDDKPVRAISNAVQQGKADSPEWSNQTRSKAPEKIDGIEWQGQTRKPEK</sequence>
<dbReference type="GO" id="GO:0016020">
    <property type="term" value="C:membrane"/>
    <property type="evidence" value="ECO:0007669"/>
    <property type="project" value="UniProtKB-SubCell"/>
</dbReference>
<dbReference type="PROSITE" id="PS50920">
    <property type="entry name" value="SOLCAR"/>
    <property type="match status" value="3"/>
</dbReference>
<dbReference type="InterPro" id="IPR018108">
    <property type="entry name" value="MCP_transmembrane"/>
</dbReference>
<keyword evidence="3 9" id="KW-0813">Transport</keyword>
<keyword evidence="7 8" id="KW-0472">Membrane</keyword>
<evidence type="ECO:0000256" key="8">
    <source>
        <dbReference type="PROSITE-ProRule" id="PRU00282"/>
    </source>
</evidence>
<evidence type="ECO:0000256" key="1">
    <source>
        <dbReference type="ARBA" id="ARBA00004141"/>
    </source>
</evidence>
<keyword evidence="13" id="KW-1185">Reference proteome</keyword>
<proteinExistence type="inferred from homology"/>